<accession>A0ABT3BWZ3</accession>
<evidence type="ECO:0008006" key="3">
    <source>
        <dbReference type="Google" id="ProtNLM"/>
    </source>
</evidence>
<dbReference type="EMBL" id="JAOXML010000008">
    <property type="protein sequence ID" value="MCV4377373.1"/>
    <property type="molecule type" value="Genomic_DNA"/>
</dbReference>
<comment type="caution">
    <text evidence="1">The sequence shown here is derived from an EMBL/GenBank/DDBJ whole genome shotgun (WGS) entry which is preliminary data.</text>
</comment>
<dbReference type="Proteomes" id="UP001207294">
    <property type="component" value="Unassembled WGS sequence"/>
</dbReference>
<organism evidence="1 2">
    <name type="scientific">Pseudomonas capsici</name>
    <dbReference type="NCBI Taxonomy" id="2810614"/>
    <lineage>
        <taxon>Bacteria</taxon>
        <taxon>Pseudomonadati</taxon>
        <taxon>Pseudomonadota</taxon>
        <taxon>Gammaproteobacteria</taxon>
        <taxon>Pseudomonadales</taxon>
        <taxon>Pseudomonadaceae</taxon>
        <taxon>Pseudomonas</taxon>
    </lineage>
</organism>
<proteinExistence type="predicted"/>
<evidence type="ECO:0000313" key="2">
    <source>
        <dbReference type="Proteomes" id="UP001207294"/>
    </source>
</evidence>
<sequence>MSFVKYLCIDDQPEDYLQPLLEQLEGYKDNLKFDRMHPQEFESQFERIQKSATEGECFGLLVDLRLDQVADPGGTKVYYRGPTLAQELRTRMAEGEIPSFPIVLWSMNDNIVHSYAPDSSSHDLFDAVYAKDDGRHPLGNMVADELFYLAAGYYQLSQIFERGNGFNLEDVIGLVEGDRDYLDPRLISFLRGKVVYEVAGKVVNTLLRSEGVLVSEQMLAARLGVGIDQSGDSWSELLREISPTAYTGVFHEAWPRWWTHRVEFWWSELVSHKASLRKFSAPERTEIVNNCFGLKLVPAAPIQEGYSLRYSTICVATDRPLDPIDGFKIFSARQDGWQESKYVSTFAVLTRVKKNEWMLDPLEVERFKQLTERLKNVKKD</sequence>
<dbReference type="RefSeq" id="WP_263943191.1">
    <property type="nucleotide sequence ID" value="NZ_JAOXMH010000006.1"/>
</dbReference>
<gene>
    <name evidence="1" type="ORF">OH718_12275</name>
</gene>
<name>A0ABT3BWZ3_9PSED</name>
<reference evidence="1 2" key="1">
    <citation type="submission" date="2022-10" db="EMBL/GenBank/DDBJ databases">
        <title>Characterization of Pseudomonas capsici strains from pepper and tomato in Georgia.</title>
        <authorList>
            <person name="Zhao M."/>
            <person name="Dutta B."/>
        </authorList>
    </citation>
    <scope>NUCLEOTIDE SEQUENCE [LARGE SCALE GENOMIC DNA]</scope>
    <source>
        <strain evidence="1 2">Pc20-5</strain>
    </source>
</reference>
<protein>
    <recommendedName>
        <fullName evidence="3">DUF4062 domain-containing protein</fullName>
    </recommendedName>
</protein>
<evidence type="ECO:0000313" key="1">
    <source>
        <dbReference type="EMBL" id="MCV4377373.1"/>
    </source>
</evidence>
<keyword evidence="2" id="KW-1185">Reference proteome</keyword>